<organism evidence="2 3">
    <name type="scientific">Paraphaeosphaeria minitans</name>
    <dbReference type="NCBI Taxonomy" id="565426"/>
    <lineage>
        <taxon>Eukaryota</taxon>
        <taxon>Fungi</taxon>
        <taxon>Dikarya</taxon>
        <taxon>Ascomycota</taxon>
        <taxon>Pezizomycotina</taxon>
        <taxon>Dothideomycetes</taxon>
        <taxon>Pleosporomycetidae</taxon>
        <taxon>Pleosporales</taxon>
        <taxon>Massarineae</taxon>
        <taxon>Didymosphaeriaceae</taxon>
        <taxon>Paraphaeosphaeria</taxon>
    </lineage>
</organism>
<dbReference type="Proteomes" id="UP000756921">
    <property type="component" value="Unassembled WGS sequence"/>
</dbReference>
<comment type="caution">
    <text evidence="2">The sequence shown here is derived from an EMBL/GenBank/DDBJ whole genome shotgun (WGS) entry which is preliminary data.</text>
</comment>
<keyword evidence="3" id="KW-1185">Reference proteome</keyword>
<gene>
    <name evidence="2" type="ORF">PMIN01_03345</name>
</gene>
<feature type="region of interest" description="Disordered" evidence="1">
    <location>
        <begin position="1"/>
        <end position="123"/>
    </location>
</feature>
<evidence type="ECO:0000313" key="2">
    <source>
        <dbReference type="EMBL" id="KAF9738062.1"/>
    </source>
</evidence>
<evidence type="ECO:0000256" key="1">
    <source>
        <dbReference type="SAM" id="MobiDB-lite"/>
    </source>
</evidence>
<evidence type="ECO:0000313" key="3">
    <source>
        <dbReference type="Proteomes" id="UP000756921"/>
    </source>
</evidence>
<reference evidence="2" key="1">
    <citation type="journal article" date="2020" name="Mol. Plant Microbe Interact.">
        <title>Genome Sequence of the Biocontrol Agent Coniothyrium minitans strain Conio (IMI 134523).</title>
        <authorList>
            <person name="Patel D."/>
            <person name="Shittu T.A."/>
            <person name="Baroncelli R."/>
            <person name="Muthumeenakshi S."/>
            <person name="Osborne T.H."/>
            <person name="Janganan T.K."/>
            <person name="Sreenivasaprasad S."/>
        </authorList>
    </citation>
    <scope>NUCLEOTIDE SEQUENCE</scope>
    <source>
        <strain evidence="2">Conio</strain>
    </source>
</reference>
<protein>
    <submittedName>
        <fullName evidence="2">Uncharacterized protein</fullName>
    </submittedName>
</protein>
<feature type="compositionally biased region" description="Gly residues" evidence="1">
    <location>
        <begin position="7"/>
        <end position="18"/>
    </location>
</feature>
<accession>A0A9P6GLR2</accession>
<dbReference type="OrthoDB" id="5305306at2759"/>
<name>A0A9P6GLR2_9PLEO</name>
<dbReference type="AlphaFoldDB" id="A0A9P6GLR2"/>
<dbReference type="EMBL" id="WJXW01000003">
    <property type="protein sequence ID" value="KAF9738062.1"/>
    <property type="molecule type" value="Genomic_DNA"/>
</dbReference>
<sequence length="336" mass="36937">MASQGNNVGGEFPGGGGVELQENSSSSSSSSEGSQTLQGDSPGSVQPPDDSPRVTSPFSSPTDGGDLSEITSSRFRKAGGHFVPNANPGPEHSSPLVPRDLRPLRPRNGSGYGHGHGHHANPSFAGNGYRTSRTWVSSEAQLHQEFVIIRNAMRRLFKNSEVAKWKLQDYTAHKEGMLASKKATLDRALKQKEIERAVQAIQPDTKRDFSLSNLIPESNLGMEGNLSRVLGMKTIWCKDWKDGKDEIADWPSLPEMKWEGDDRAKTACGRFLPLPREEGAPGIPWGQLQAVEQYPLDQVQCIPTMEDIYLPVDEIEEEVIPQLLNQELLDVLEESL</sequence>
<feature type="compositionally biased region" description="Polar residues" evidence="1">
    <location>
        <begin position="32"/>
        <end position="44"/>
    </location>
</feature>
<feature type="compositionally biased region" description="Polar residues" evidence="1">
    <location>
        <begin position="53"/>
        <end position="62"/>
    </location>
</feature>
<proteinExistence type="predicted"/>